<dbReference type="RefSeq" id="XP_033458781.1">
    <property type="nucleotide sequence ID" value="XM_033602603.1"/>
</dbReference>
<dbReference type="Proteomes" id="UP000504637">
    <property type="component" value="Unplaced"/>
</dbReference>
<dbReference type="InterPro" id="IPR053013">
    <property type="entry name" value="LAT"/>
</dbReference>
<feature type="domain" description="LYC1 C-terminal" evidence="1">
    <location>
        <begin position="190"/>
        <end position="433"/>
    </location>
</feature>
<dbReference type="PANTHER" id="PTHR34815">
    <property type="entry name" value="LYSINE ACETYLTRANSFERASE"/>
    <property type="match status" value="1"/>
</dbReference>
<organism evidence="3">
    <name type="scientific">Dissoconium aciculare CBS 342.82</name>
    <dbReference type="NCBI Taxonomy" id="1314786"/>
    <lineage>
        <taxon>Eukaryota</taxon>
        <taxon>Fungi</taxon>
        <taxon>Dikarya</taxon>
        <taxon>Ascomycota</taxon>
        <taxon>Pezizomycotina</taxon>
        <taxon>Dothideomycetes</taxon>
        <taxon>Dothideomycetidae</taxon>
        <taxon>Mycosphaerellales</taxon>
        <taxon>Dissoconiaceae</taxon>
        <taxon>Dissoconium</taxon>
    </lineage>
</organism>
<accession>A0A6J3M133</accession>
<dbReference type="SUPFAM" id="SSF55729">
    <property type="entry name" value="Acyl-CoA N-acyltransferases (Nat)"/>
    <property type="match status" value="1"/>
</dbReference>
<gene>
    <name evidence="3" type="ORF">K489DRAFT_359591</name>
</gene>
<reference evidence="3" key="1">
    <citation type="submission" date="2020-01" db="EMBL/GenBank/DDBJ databases">
        <authorList>
            <consortium name="DOE Joint Genome Institute"/>
            <person name="Haridas S."/>
            <person name="Albert R."/>
            <person name="Binder M."/>
            <person name="Bloem J."/>
            <person name="Labutti K."/>
            <person name="Salamov A."/>
            <person name="Andreopoulos B."/>
            <person name="Baker S.E."/>
            <person name="Barry K."/>
            <person name="Bills G."/>
            <person name="Bluhm B.H."/>
            <person name="Cannon C."/>
            <person name="Castanera R."/>
            <person name="Culley D.E."/>
            <person name="Daum C."/>
            <person name="Ezra D."/>
            <person name="Gonzalez J.B."/>
            <person name="Henrissat B."/>
            <person name="Kuo A."/>
            <person name="Liang C."/>
            <person name="Lipzen A."/>
            <person name="Lutzoni F."/>
            <person name="Magnuson J."/>
            <person name="Mondo S."/>
            <person name="Nolan M."/>
            <person name="Ohm R."/>
            <person name="Pangilinan J."/>
            <person name="Park H.-J."/>
            <person name="Ramirez L."/>
            <person name="Alfaro M."/>
            <person name="Sun H."/>
            <person name="Tritt A."/>
            <person name="Yoshinaga Y."/>
            <person name="Zwiers L.-H."/>
            <person name="Turgeon B.G."/>
            <person name="Goodwin S.B."/>
            <person name="Spatafora J.W."/>
            <person name="Crous P.W."/>
            <person name="Grigoriev I.V."/>
        </authorList>
    </citation>
    <scope>NUCLEOTIDE SEQUENCE</scope>
    <source>
        <strain evidence="3">CBS 342.82</strain>
    </source>
</reference>
<evidence type="ECO:0000259" key="1">
    <source>
        <dbReference type="Pfam" id="PF22998"/>
    </source>
</evidence>
<reference evidence="3" key="3">
    <citation type="submission" date="2025-08" db="UniProtKB">
        <authorList>
            <consortium name="RefSeq"/>
        </authorList>
    </citation>
    <scope>IDENTIFICATION</scope>
    <source>
        <strain evidence="3">CBS 342.82</strain>
    </source>
</reference>
<keyword evidence="2" id="KW-1185">Reference proteome</keyword>
<dbReference type="AlphaFoldDB" id="A0A6J3M133"/>
<protein>
    <recommendedName>
        <fullName evidence="1">LYC1 C-terminal domain-containing protein</fullName>
    </recommendedName>
</protein>
<name>A0A6J3M133_9PEZI</name>
<dbReference type="Gene3D" id="3.40.630.30">
    <property type="match status" value="1"/>
</dbReference>
<dbReference type="Pfam" id="PF22998">
    <property type="entry name" value="GNAT_LYC1-like"/>
    <property type="match status" value="1"/>
</dbReference>
<evidence type="ECO:0000313" key="3">
    <source>
        <dbReference type="RefSeq" id="XP_033458781.1"/>
    </source>
</evidence>
<sequence>MTSSSSDDLPHHTSPHLQLLIATPAENAAQTVSNSVEWRGPLTQEVYLRREAHLATQDLTRDGRLTAWLLIDTTSASGKGRILCGCETIRKRALTKVDDGSVREVVCYGVASVFCSEELRGRGYAGRMIEELGKRLEGNLDLPTLQESERPLFSVLFSDIGRKFYAARGWRAYPSTHIALPAASAPDDSTSSAAPSNLPPVRLLSTADLPSLCARDEVLIRTRLAHTKSQTHQNPAIAIIPDHATIAWHHARENFFARELDGRESPEFKGGLVHLQTPNASPQGTTGDSFGGGGKIWCYWNRVWTEHNDDKDPNTLYILRLTADDEKVMNKVLVEEEGDAADDVVVEAVAALLHAARVQAREWGMKKVCMWSPSGVSVAAARRLMLQESGQDAADAIRIITRENDSITSLRWFGEGGAEREVEWWCNEKFQWC</sequence>
<dbReference type="OrthoDB" id="2020070at2759"/>
<dbReference type="PANTHER" id="PTHR34815:SF4">
    <property type="entry name" value="N-ACETYLTRANSFERASE DOMAIN-CONTAINING PROTEIN"/>
    <property type="match status" value="1"/>
</dbReference>
<dbReference type="InterPro" id="IPR016181">
    <property type="entry name" value="Acyl_CoA_acyltransferase"/>
</dbReference>
<proteinExistence type="predicted"/>
<reference evidence="3" key="2">
    <citation type="submission" date="2020-04" db="EMBL/GenBank/DDBJ databases">
        <authorList>
            <consortium name="NCBI Genome Project"/>
        </authorList>
    </citation>
    <scope>NUCLEOTIDE SEQUENCE</scope>
    <source>
        <strain evidence="3">CBS 342.82</strain>
    </source>
</reference>
<dbReference type="GeneID" id="54360403"/>
<evidence type="ECO:0000313" key="2">
    <source>
        <dbReference type="Proteomes" id="UP000504637"/>
    </source>
</evidence>
<dbReference type="InterPro" id="IPR055100">
    <property type="entry name" value="GNAT_LYC1-like"/>
</dbReference>